<dbReference type="PROSITE" id="PS00062">
    <property type="entry name" value="ALDOKETO_REDUCTASE_2"/>
    <property type="match status" value="1"/>
</dbReference>
<dbReference type="InterPro" id="IPR050791">
    <property type="entry name" value="Aldo-Keto_reductase"/>
</dbReference>
<dbReference type="InterPro" id="IPR018170">
    <property type="entry name" value="Aldo/ket_reductase_CS"/>
</dbReference>
<sequence>MEKLRRLGRSDIEISPIGLGCWQFSAGVGLVGGFWEALPPPLVEEIIDASLQGGINWFDTAEAYGNGRSEQALAAALTRLGKKPGDVVVATKWLPIARLASSIGATIGERLSALSPFGIDLHQIHQPYAFATVDAQAEQMAKLVQEGKIRTVGVSNFSEKKMRATHAALARRGVPLVSNQMQYSLLDRRIESNGVLAAAKELGITIIAYSPLAQGLLSGKFHDDPSLIKSRVGPRKFLPNFRLKGMEQSRPLIEELKKIATAHGATPSQVALNWLCAFHGDTVVAIPGATKRRHAEENVGTMGFTLSADELRRIDELSQRYR</sequence>
<protein>
    <submittedName>
        <fullName evidence="3">Oxidoreductase, aldo reductase</fullName>
    </submittedName>
</protein>
<reference evidence="3" key="1">
    <citation type="submission" date="2013-05" db="EMBL/GenBank/DDBJ databases">
        <title>Genome assembly of Cystobacter fuscus DSM 2262.</title>
        <authorList>
            <person name="Sharma G."/>
            <person name="Khatri I."/>
            <person name="Kaur C."/>
            <person name="Mayilraj S."/>
            <person name="Subramanian S."/>
        </authorList>
    </citation>
    <scope>NUCLEOTIDE SEQUENCE [LARGE SCALE GENOMIC DNA]</scope>
    <source>
        <strain evidence="3">DSM 2262</strain>
    </source>
</reference>
<dbReference type="Gene3D" id="3.20.20.100">
    <property type="entry name" value="NADP-dependent oxidoreductase domain"/>
    <property type="match status" value="1"/>
</dbReference>
<evidence type="ECO:0000313" key="3">
    <source>
        <dbReference type="EMBL" id="EPX56054.1"/>
    </source>
</evidence>
<dbReference type="AlphaFoldDB" id="S9Q424"/>
<dbReference type="SUPFAM" id="SSF51430">
    <property type="entry name" value="NAD(P)-linked oxidoreductase"/>
    <property type="match status" value="1"/>
</dbReference>
<evidence type="ECO:0000256" key="1">
    <source>
        <dbReference type="ARBA" id="ARBA00023002"/>
    </source>
</evidence>
<dbReference type="OrthoDB" id="5328358at2"/>
<comment type="caution">
    <text evidence="3">The sequence shown here is derived from an EMBL/GenBank/DDBJ whole genome shotgun (WGS) entry which is preliminary data.</text>
</comment>
<dbReference type="CDD" id="cd19093">
    <property type="entry name" value="AKR_AtPLR-like"/>
    <property type="match status" value="1"/>
</dbReference>
<keyword evidence="1" id="KW-0560">Oxidoreductase</keyword>
<dbReference type="Proteomes" id="UP000011682">
    <property type="component" value="Unassembled WGS sequence"/>
</dbReference>
<name>S9Q424_CYSF2</name>
<evidence type="ECO:0000313" key="4">
    <source>
        <dbReference type="Proteomes" id="UP000011682"/>
    </source>
</evidence>
<feature type="domain" description="NADP-dependent oxidoreductase" evidence="2">
    <location>
        <begin position="16"/>
        <end position="318"/>
    </location>
</feature>
<dbReference type="PRINTS" id="PR00069">
    <property type="entry name" value="ALDKETRDTASE"/>
</dbReference>
<dbReference type="GO" id="GO:0016491">
    <property type="term" value="F:oxidoreductase activity"/>
    <property type="evidence" value="ECO:0007669"/>
    <property type="project" value="UniProtKB-KW"/>
</dbReference>
<dbReference type="Pfam" id="PF00248">
    <property type="entry name" value="Aldo_ket_red"/>
    <property type="match status" value="1"/>
</dbReference>
<dbReference type="InterPro" id="IPR020471">
    <property type="entry name" value="AKR"/>
</dbReference>
<keyword evidence="4" id="KW-1185">Reference proteome</keyword>
<organism evidence="3 4">
    <name type="scientific">Cystobacter fuscus (strain ATCC 25194 / DSM 2262 / NBRC 100088 / M29)</name>
    <dbReference type="NCBI Taxonomy" id="1242864"/>
    <lineage>
        <taxon>Bacteria</taxon>
        <taxon>Pseudomonadati</taxon>
        <taxon>Myxococcota</taxon>
        <taxon>Myxococcia</taxon>
        <taxon>Myxococcales</taxon>
        <taxon>Cystobacterineae</taxon>
        <taxon>Archangiaceae</taxon>
        <taxon>Cystobacter</taxon>
    </lineage>
</organism>
<dbReference type="InterPro" id="IPR036812">
    <property type="entry name" value="NAD(P)_OxRdtase_dom_sf"/>
</dbReference>
<proteinExistence type="predicted"/>
<dbReference type="PANTHER" id="PTHR43625:SF88">
    <property type="entry name" value="OS07G0143000 PROTEIN"/>
    <property type="match status" value="1"/>
</dbReference>
<dbReference type="EMBL" id="ANAH02000066">
    <property type="protein sequence ID" value="EPX56054.1"/>
    <property type="molecule type" value="Genomic_DNA"/>
</dbReference>
<dbReference type="eggNOG" id="COG0667">
    <property type="taxonomic scope" value="Bacteria"/>
</dbReference>
<dbReference type="RefSeq" id="WP_002627631.1">
    <property type="nucleotide sequence ID" value="NZ_ANAH02000066.1"/>
</dbReference>
<dbReference type="GO" id="GO:0005737">
    <property type="term" value="C:cytoplasm"/>
    <property type="evidence" value="ECO:0007669"/>
    <property type="project" value="TreeGrafter"/>
</dbReference>
<gene>
    <name evidence="3" type="ORF">D187_007396</name>
</gene>
<accession>S9Q424</accession>
<dbReference type="PANTHER" id="PTHR43625">
    <property type="entry name" value="AFLATOXIN B1 ALDEHYDE REDUCTASE"/>
    <property type="match status" value="1"/>
</dbReference>
<evidence type="ECO:0000259" key="2">
    <source>
        <dbReference type="Pfam" id="PF00248"/>
    </source>
</evidence>
<dbReference type="InterPro" id="IPR023210">
    <property type="entry name" value="NADP_OxRdtase_dom"/>
</dbReference>